<proteinExistence type="predicted"/>
<name>A0ABT8BCD6_9HYPH</name>
<reference evidence="2" key="1">
    <citation type="journal article" date="2019" name="Int. J. Syst. Evol. Microbiol.">
        <title>The Global Catalogue of Microorganisms (GCM) 10K type strain sequencing project: providing services to taxonomists for standard genome sequencing and annotation.</title>
        <authorList>
            <consortium name="The Broad Institute Genomics Platform"/>
            <consortium name="The Broad Institute Genome Sequencing Center for Infectious Disease"/>
            <person name="Wu L."/>
            <person name="Ma J."/>
        </authorList>
    </citation>
    <scope>NUCLEOTIDE SEQUENCE [LARGE SCALE GENOMIC DNA]</scope>
    <source>
        <strain evidence="2">CECT 7069</strain>
    </source>
</reference>
<sequence>MENPSERSLDRCRLDLPHDTPTFSKPVYENSRGKRFFSRTQAYRDWVAVGRGHGLVFNDGLNTCLKVILKIKDDADLLPRWMDYHGRLVGWHNIIVMDCGSTDEDYLSALASYEDRVLIFSYPHYYDTLHDVELNRDFYSFVARNCKYLCVVDADEFLFGYQDGTIGRDNVLKILSEGDAPIYPGTWYPNAAVPVDREGGGPWRRPLEFSISPSAIASGTINGKAVVRADICLDVKHVGHNLHVAEVAARIRPDACGRIGVLHVSNLGPRQARTRSLRHLKAKGAVPGDMPDAAVDAFLDDAMARGALAEAALTYAHAFRRAGEAGADSEGPTFETDLIAGPGIEVNPDFQRPIEAFDFSTLLPR</sequence>
<accession>A0ABT8BCD6</accession>
<evidence type="ECO:0000313" key="1">
    <source>
        <dbReference type="EMBL" id="MDN3589707.1"/>
    </source>
</evidence>
<dbReference type="EMBL" id="JAUFPX010000002">
    <property type="protein sequence ID" value="MDN3589707.1"/>
    <property type="molecule type" value="Genomic_DNA"/>
</dbReference>
<dbReference type="RefSeq" id="WP_238228295.1">
    <property type="nucleotide sequence ID" value="NZ_BPQD01000043.1"/>
</dbReference>
<organism evidence="1 2">
    <name type="scientific">Methylobacterium adhaesivum</name>
    <dbReference type="NCBI Taxonomy" id="333297"/>
    <lineage>
        <taxon>Bacteria</taxon>
        <taxon>Pseudomonadati</taxon>
        <taxon>Pseudomonadota</taxon>
        <taxon>Alphaproteobacteria</taxon>
        <taxon>Hyphomicrobiales</taxon>
        <taxon>Methylobacteriaceae</taxon>
        <taxon>Methylobacterium</taxon>
    </lineage>
</organism>
<comment type="caution">
    <text evidence="1">The sequence shown here is derived from an EMBL/GenBank/DDBJ whole genome shotgun (WGS) entry which is preliminary data.</text>
</comment>
<dbReference type="Proteomes" id="UP001224644">
    <property type="component" value="Unassembled WGS sequence"/>
</dbReference>
<gene>
    <name evidence="1" type="ORF">QWZ12_03675</name>
</gene>
<evidence type="ECO:0000313" key="2">
    <source>
        <dbReference type="Proteomes" id="UP001224644"/>
    </source>
</evidence>
<keyword evidence="2" id="KW-1185">Reference proteome</keyword>
<dbReference type="Pfam" id="PF13704">
    <property type="entry name" value="Glyco_tranf_2_4"/>
    <property type="match status" value="1"/>
</dbReference>
<protein>
    <submittedName>
        <fullName evidence="1">Glycosyltransferase family 2 protein</fullName>
    </submittedName>
</protein>